<feature type="binding site" evidence="8">
    <location>
        <position position="127"/>
    </location>
    <ligand>
        <name>ATP</name>
        <dbReference type="ChEBI" id="CHEBI:30616"/>
    </ligand>
</feature>
<keyword evidence="10" id="KW-1185">Reference proteome</keyword>
<accession>A0A937CZD4</accession>
<protein>
    <recommendedName>
        <fullName evidence="8">Protein nucleotidyltransferase YdiU</fullName>
        <ecNumber evidence="8">2.7.7.-</ecNumber>
    </recommendedName>
    <alternativeName>
        <fullName evidence="8">Protein adenylyltransferase YdiU</fullName>
        <ecNumber evidence="8">2.7.7.108</ecNumber>
    </alternativeName>
    <alternativeName>
        <fullName evidence="8">Protein uridylyltransferase YdiU</fullName>
        <ecNumber evidence="8">2.7.7.-</ecNumber>
    </alternativeName>
</protein>
<dbReference type="GO" id="GO:0070733">
    <property type="term" value="F:AMPylase activity"/>
    <property type="evidence" value="ECO:0007669"/>
    <property type="project" value="UniProtKB-EC"/>
</dbReference>
<dbReference type="Proteomes" id="UP000605848">
    <property type="component" value="Unassembled WGS sequence"/>
</dbReference>
<keyword evidence="3 8" id="KW-0548">Nucleotidyltransferase</keyword>
<evidence type="ECO:0000313" key="9">
    <source>
        <dbReference type="EMBL" id="MBL0404581.1"/>
    </source>
</evidence>
<dbReference type="Pfam" id="PF02696">
    <property type="entry name" value="SelO"/>
    <property type="match status" value="1"/>
</dbReference>
<comment type="function">
    <text evidence="8">Nucleotidyltransferase involved in the post-translational modification of proteins. It can catalyze the addition of adenosine monophosphate (AMP) or uridine monophosphate (UMP) to a protein, resulting in modifications known as AMPylation and UMPylation.</text>
</comment>
<feature type="binding site" evidence="8">
    <location>
        <position position="114"/>
    </location>
    <ligand>
        <name>ATP</name>
        <dbReference type="ChEBI" id="CHEBI:30616"/>
    </ligand>
</feature>
<dbReference type="EC" id="2.7.7.108" evidence="8"/>
<dbReference type="GO" id="GO:0005524">
    <property type="term" value="F:ATP binding"/>
    <property type="evidence" value="ECO:0007669"/>
    <property type="project" value="UniProtKB-UniRule"/>
</dbReference>
<evidence type="ECO:0000256" key="3">
    <source>
        <dbReference type="ARBA" id="ARBA00022695"/>
    </source>
</evidence>
<feature type="binding site" evidence="8">
    <location>
        <position position="92"/>
    </location>
    <ligand>
        <name>ATP</name>
        <dbReference type="ChEBI" id="CHEBI:30616"/>
    </ligand>
</feature>
<keyword evidence="8" id="KW-0464">Manganese</keyword>
<feature type="active site" description="Proton acceptor" evidence="8">
    <location>
        <position position="258"/>
    </location>
</feature>
<comment type="cofactor">
    <cofactor evidence="8">
        <name>Mg(2+)</name>
        <dbReference type="ChEBI" id="CHEBI:18420"/>
    </cofactor>
    <cofactor evidence="8">
        <name>Mn(2+)</name>
        <dbReference type="ChEBI" id="CHEBI:29035"/>
    </cofactor>
</comment>
<comment type="catalytic activity">
    <reaction evidence="8">
        <text>L-seryl-[protein] + UTP = O-(5'-uridylyl)-L-seryl-[protein] + diphosphate</text>
        <dbReference type="Rhea" id="RHEA:64604"/>
        <dbReference type="Rhea" id="RHEA-COMP:9863"/>
        <dbReference type="Rhea" id="RHEA-COMP:16635"/>
        <dbReference type="ChEBI" id="CHEBI:29999"/>
        <dbReference type="ChEBI" id="CHEBI:33019"/>
        <dbReference type="ChEBI" id="CHEBI:46398"/>
        <dbReference type="ChEBI" id="CHEBI:156051"/>
    </reaction>
</comment>
<evidence type="ECO:0000256" key="1">
    <source>
        <dbReference type="ARBA" id="ARBA00009747"/>
    </source>
</evidence>
<comment type="caution">
    <text evidence="9">The sequence shown here is derived from an EMBL/GenBank/DDBJ whole genome shotgun (WGS) entry which is preliminary data.</text>
</comment>
<dbReference type="HAMAP" id="MF_00692">
    <property type="entry name" value="SelO"/>
    <property type="match status" value="1"/>
</dbReference>
<organism evidence="9 10">
    <name type="scientific">Microvirga aerilata</name>
    <dbReference type="NCBI Taxonomy" id="670292"/>
    <lineage>
        <taxon>Bacteria</taxon>
        <taxon>Pseudomonadati</taxon>
        <taxon>Pseudomonadota</taxon>
        <taxon>Alphaproteobacteria</taxon>
        <taxon>Hyphomicrobiales</taxon>
        <taxon>Methylobacteriaceae</taxon>
        <taxon>Microvirga</taxon>
    </lineage>
</organism>
<sequence length="474" mass="53626">MPYSTAYRAATRHQELGPDFYDAVQPAKFPEHILRYRNHYWAERVGLGSLTDEEWIEHFGRFTPLAGSFEQPLALRYHGHQFRTYNPHLGDGRGFLFAQLQDVEDGRLLDLGTKGSGQTPWSRRADGRLTLKGGMREILATEMLEALGVETSKTFSLIETGEELDRGDEPSPTRSSVLVRLSHSHIRIGTFQRLLYLDDKDNIRKLLDYTIRTYMPEAWREDEAARAAAFLEEVCRRVARMGAQWMTAGFVHGVLNTDNINVTGESFDYGPWRFLPVYDPAFTAAYFDETGLYAFGRQPDTLLWNLFRLAECLLPLAEQSSLEQALAAFEPALHREFAGAILRRLGLQSRGFEQDGALAKALWTFLHETKAPFEQTFFDWYGGLASLERAGQSPSAGLYAQAAFEPVRACLEDFAAAPQMRLDHPYFSRTEPCTMLIEEVEALWAPIAGSDDWSALLGKLADIRLMAEAYGVER</sequence>
<evidence type="ECO:0000256" key="2">
    <source>
        <dbReference type="ARBA" id="ARBA00022679"/>
    </source>
</evidence>
<name>A0A937CZD4_9HYPH</name>
<gene>
    <name evidence="8" type="primary">ydiU</name>
    <name evidence="8" type="synonym">selO</name>
    <name evidence="9" type="ORF">JKG68_11440</name>
</gene>
<feature type="binding site" evidence="8">
    <location>
        <position position="126"/>
    </location>
    <ligand>
        <name>ATP</name>
        <dbReference type="ChEBI" id="CHEBI:30616"/>
    </ligand>
</feature>
<dbReference type="InterPro" id="IPR003846">
    <property type="entry name" value="SelO"/>
</dbReference>
<dbReference type="AlphaFoldDB" id="A0A937CZD4"/>
<dbReference type="EMBL" id="JAEQMY010000013">
    <property type="protein sequence ID" value="MBL0404581.1"/>
    <property type="molecule type" value="Genomic_DNA"/>
</dbReference>
<evidence type="ECO:0000313" key="10">
    <source>
        <dbReference type="Proteomes" id="UP000605848"/>
    </source>
</evidence>
<evidence type="ECO:0000256" key="6">
    <source>
        <dbReference type="ARBA" id="ARBA00022840"/>
    </source>
</evidence>
<evidence type="ECO:0000256" key="5">
    <source>
        <dbReference type="ARBA" id="ARBA00022741"/>
    </source>
</evidence>
<keyword evidence="5 8" id="KW-0547">Nucleotide-binding</keyword>
<keyword evidence="2 8" id="KW-0808">Transferase</keyword>
<dbReference type="PANTHER" id="PTHR32057">
    <property type="entry name" value="PROTEIN ADENYLYLTRANSFERASE SELO, MITOCHONDRIAL"/>
    <property type="match status" value="1"/>
</dbReference>
<comment type="catalytic activity">
    <reaction evidence="8">
        <text>L-seryl-[protein] + ATP = 3-O-(5'-adenylyl)-L-seryl-[protein] + diphosphate</text>
        <dbReference type="Rhea" id="RHEA:58120"/>
        <dbReference type="Rhea" id="RHEA-COMP:9863"/>
        <dbReference type="Rhea" id="RHEA-COMP:15073"/>
        <dbReference type="ChEBI" id="CHEBI:29999"/>
        <dbReference type="ChEBI" id="CHEBI:30616"/>
        <dbReference type="ChEBI" id="CHEBI:33019"/>
        <dbReference type="ChEBI" id="CHEBI:142516"/>
        <dbReference type="EC" id="2.7.7.108"/>
    </reaction>
</comment>
<dbReference type="PANTHER" id="PTHR32057:SF14">
    <property type="entry name" value="PROTEIN ADENYLYLTRANSFERASE SELO, MITOCHONDRIAL"/>
    <property type="match status" value="1"/>
</dbReference>
<feature type="binding site" evidence="8">
    <location>
        <position position="268"/>
    </location>
    <ligand>
        <name>Mg(2+)</name>
        <dbReference type="ChEBI" id="CHEBI:18420"/>
    </ligand>
</feature>
<feature type="binding site" evidence="8">
    <location>
        <position position="187"/>
    </location>
    <ligand>
        <name>ATP</name>
        <dbReference type="ChEBI" id="CHEBI:30616"/>
    </ligand>
</feature>
<dbReference type="NCBIfam" id="NF000658">
    <property type="entry name" value="PRK00029.1"/>
    <property type="match status" value="1"/>
</dbReference>
<comment type="catalytic activity">
    <reaction evidence="8">
        <text>L-threonyl-[protein] + ATP = 3-O-(5'-adenylyl)-L-threonyl-[protein] + diphosphate</text>
        <dbReference type="Rhea" id="RHEA:54292"/>
        <dbReference type="Rhea" id="RHEA-COMP:11060"/>
        <dbReference type="Rhea" id="RHEA-COMP:13847"/>
        <dbReference type="ChEBI" id="CHEBI:30013"/>
        <dbReference type="ChEBI" id="CHEBI:30616"/>
        <dbReference type="ChEBI" id="CHEBI:33019"/>
        <dbReference type="ChEBI" id="CHEBI:138113"/>
        <dbReference type="EC" id="2.7.7.108"/>
    </reaction>
</comment>
<comment type="similarity">
    <text evidence="1 8">Belongs to the SELO family.</text>
</comment>
<keyword evidence="7 8" id="KW-0460">Magnesium</keyword>
<dbReference type="EC" id="2.7.7.-" evidence="8"/>
<keyword evidence="4 8" id="KW-0479">Metal-binding</keyword>
<proteinExistence type="inferred from homology"/>
<dbReference type="RefSeq" id="WP_202059388.1">
    <property type="nucleotide sequence ID" value="NZ_JAEQMY010000013.1"/>
</dbReference>
<feature type="binding site" evidence="8">
    <location>
        <position position="268"/>
    </location>
    <ligand>
        <name>ATP</name>
        <dbReference type="ChEBI" id="CHEBI:30616"/>
    </ligand>
</feature>
<dbReference type="GO" id="GO:0000287">
    <property type="term" value="F:magnesium ion binding"/>
    <property type="evidence" value="ECO:0007669"/>
    <property type="project" value="UniProtKB-UniRule"/>
</dbReference>
<comment type="catalytic activity">
    <reaction evidence="8">
        <text>L-histidyl-[protein] + UTP = N(tele)-(5'-uridylyl)-L-histidyl-[protein] + diphosphate</text>
        <dbReference type="Rhea" id="RHEA:83891"/>
        <dbReference type="Rhea" id="RHEA-COMP:9745"/>
        <dbReference type="Rhea" id="RHEA-COMP:20239"/>
        <dbReference type="ChEBI" id="CHEBI:29979"/>
        <dbReference type="ChEBI" id="CHEBI:33019"/>
        <dbReference type="ChEBI" id="CHEBI:46398"/>
        <dbReference type="ChEBI" id="CHEBI:233474"/>
    </reaction>
</comment>
<evidence type="ECO:0000256" key="7">
    <source>
        <dbReference type="ARBA" id="ARBA00022842"/>
    </source>
</evidence>
<feature type="binding site" evidence="8">
    <location>
        <position position="93"/>
    </location>
    <ligand>
        <name>ATP</name>
        <dbReference type="ChEBI" id="CHEBI:30616"/>
    </ligand>
</feature>
<dbReference type="GO" id="GO:0030145">
    <property type="term" value="F:manganese ion binding"/>
    <property type="evidence" value="ECO:0007669"/>
    <property type="project" value="UniProtKB-UniRule"/>
</dbReference>
<feature type="binding site" evidence="8">
    <location>
        <position position="180"/>
    </location>
    <ligand>
        <name>ATP</name>
        <dbReference type="ChEBI" id="CHEBI:30616"/>
    </ligand>
</feature>
<reference evidence="9" key="1">
    <citation type="submission" date="2021-01" db="EMBL/GenBank/DDBJ databases">
        <title>Microvirga sp.</title>
        <authorList>
            <person name="Kim M.K."/>
        </authorList>
    </citation>
    <scope>NUCLEOTIDE SEQUENCE</scope>
    <source>
        <strain evidence="9">5420S-16</strain>
    </source>
</reference>
<comment type="catalytic activity">
    <reaction evidence="8">
        <text>L-tyrosyl-[protein] + ATP = O-(5'-adenylyl)-L-tyrosyl-[protein] + diphosphate</text>
        <dbReference type="Rhea" id="RHEA:54288"/>
        <dbReference type="Rhea" id="RHEA-COMP:10136"/>
        <dbReference type="Rhea" id="RHEA-COMP:13846"/>
        <dbReference type="ChEBI" id="CHEBI:30616"/>
        <dbReference type="ChEBI" id="CHEBI:33019"/>
        <dbReference type="ChEBI" id="CHEBI:46858"/>
        <dbReference type="ChEBI" id="CHEBI:83624"/>
        <dbReference type="EC" id="2.7.7.108"/>
    </reaction>
</comment>
<evidence type="ECO:0000256" key="4">
    <source>
        <dbReference type="ARBA" id="ARBA00022723"/>
    </source>
</evidence>
<feature type="binding site" evidence="8">
    <location>
        <position position="259"/>
    </location>
    <ligand>
        <name>Mg(2+)</name>
        <dbReference type="ChEBI" id="CHEBI:18420"/>
    </ligand>
</feature>
<keyword evidence="6 8" id="KW-0067">ATP-binding</keyword>
<comment type="catalytic activity">
    <reaction evidence="8">
        <text>L-tyrosyl-[protein] + UTP = O-(5'-uridylyl)-L-tyrosyl-[protein] + diphosphate</text>
        <dbReference type="Rhea" id="RHEA:83887"/>
        <dbReference type="Rhea" id="RHEA-COMP:10136"/>
        <dbReference type="Rhea" id="RHEA-COMP:20238"/>
        <dbReference type="ChEBI" id="CHEBI:33019"/>
        <dbReference type="ChEBI" id="CHEBI:46398"/>
        <dbReference type="ChEBI" id="CHEBI:46858"/>
        <dbReference type="ChEBI" id="CHEBI:90602"/>
    </reaction>
</comment>
<evidence type="ECO:0000256" key="8">
    <source>
        <dbReference type="HAMAP-Rule" id="MF_00692"/>
    </source>
</evidence>
<feature type="binding site" evidence="8">
    <location>
        <position position="90"/>
    </location>
    <ligand>
        <name>ATP</name>
        <dbReference type="ChEBI" id="CHEBI:30616"/>
    </ligand>
</feature>